<feature type="transmembrane region" description="Helical" evidence="1">
    <location>
        <begin position="12"/>
        <end position="29"/>
    </location>
</feature>
<gene>
    <name evidence="2" type="ORF">AFUS01_LOCUS57</name>
</gene>
<protein>
    <submittedName>
        <fullName evidence="2">Uncharacterized protein</fullName>
    </submittedName>
</protein>
<organism evidence="2 3">
    <name type="scientific">Allacma fusca</name>
    <dbReference type="NCBI Taxonomy" id="39272"/>
    <lineage>
        <taxon>Eukaryota</taxon>
        <taxon>Metazoa</taxon>
        <taxon>Ecdysozoa</taxon>
        <taxon>Arthropoda</taxon>
        <taxon>Hexapoda</taxon>
        <taxon>Collembola</taxon>
        <taxon>Symphypleona</taxon>
        <taxon>Sminthuridae</taxon>
        <taxon>Allacma</taxon>
    </lineage>
</organism>
<comment type="caution">
    <text evidence="2">The sequence shown here is derived from an EMBL/GenBank/DDBJ whole genome shotgun (WGS) entry which is preliminary data.</text>
</comment>
<dbReference type="AlphaFoldDB" id="A0A8J2NQ24"/>
<keyword evidence="3" id="KW-1185">Reference proteome</keyword>
<reference evidence="2" key="1">
    <citation type="submission" date="2021-06" db="EMBL/GenBank/DDBJ databases">
        <authorList>
            <person name="Hodson N. C."/>
            <person name="Mongue J. A."/>
            <person name="Jaron S. K."/>
        </authorList>
    </citation>
    <scope>NUCLEOTIDE SEQUENCE</scope>
</reference>
<evidence type="ECO:0000313" key="2">
    <source>
        <dbReference type="EMBL" id="CAG7629578.1"/>
    </source>
</evidence>
<name>A0A8J2NQ24_9HEXA</name>
<keyword evidence="1" id="KW-0472">Membrane</keyword>
<evidence type="ECO:0000256" key="1">
    <source>
        <dbReference type="SAM" id="Phobius"/>
    </source>
</evidence>
<evidence type="ECO:0000313" key="3">
    <source>
        <dbReference type="Proteomes" id="UP000708208"/>
    </source>
</evidence>
<dbReference type="Proteomes" id="UP000708208">
    <property type="component" value="Unassembled WGS sequence"/>
</dbReference>
<dbReference type="EMBL" id="CAJVCH010000002">
    <property type="protein sequence ID" value="CAG7629578.1"/>
    <property type="molecule type" value="Genomic_DNA"/>
</dbReference>
<keyword evidence="1" id="KW-1133">Transmembrane helix</keyword>
<accession>A0A8J2NQ24</accession>
<proteinExistence type="predicted"/>
<sequence length="92" mass="10649">MWNNECPLFAFGHVYIVFTNYILYLMTFLKQNTISKGTKKDFRHKFLNSTTCGLKVIHITRVALCALNISSVFLNIQPEACKNQLEFKQSNV</sequence>
<keyword evidence="1" id="KW-0812">Transmembrane</keyword>